<name>F0X553_CRYPV</name>
<evidence type="ECO:0000313" key="1">
    <source>
        <dbReference type="EMBL" id="BAJ77724.1"/>
    </source>
</evidence>
<accession>F0X553</accession>
<organism evidence="1">
    <name type="scientific">Cryptosporidium parvum</name>
    <dbReference type="NCBI Taxonomy" id="5807"/>
    <lineage>
        <taxon>Eukaryota</taxon>
        <taxon>Sar</taxon>
        <taxon>Alveolata</taxon>
        <taxon>Apicomplexa</taxon>
        <taxon>Conoidasida</taxon>
        <taxon>Coccidia</taxon>
        <taxon>Eucoccidiorida</taxon>
        <taxon>Eimeriorina</taxon>
        <taxon>Cryptosporidiidae</taxon>
        <taxon>Cryptosporidium</taxon>
    </lineage>
</organism>
<feature type="non-terminal residue" evidence="1">
    <location>
        <position position="72"/>
    </location>
</feature>
<reference evidence="1" key="1">
    <citation type="submission" date="2011-02" db="EMBL/GenBank/DDBJ databases">
        <title>Construction and analysis of full-length cDNA library of Cryptosporidium parvum.</title>
        <authorList>
            <person name="Yamagishi J."/>
            <person name="Wakaguri H."/>
            <person name="Sugano S."/>
            <person name="Kawano S."/>
            <person name="Fujisaki K."/>
            <person name="Sugimoto C."/>
            <person name="Watanabe J."/>
            <person name="Suzuki Y."/>
            <person name="Kimata I."/>
            <person name="Xuan X."/>
        </authorList>
    </citation>
    <scope>NUCLEOTIDE SEQUENCE</scope>
    <source>
        <strain evidence="1">HNJ-1</strain>
    </source>
</reference>
<protein>
    <submittedName>
        <fullName evidence="1">Uncharacterized protein</fullName>
    </submittedName>
</protein>
<sequence>MRFKYFYLYLSCHLKINTNLLITLIIRKYSHEGPLISSLSIKNTSLLYIFSKKKDNLKDAKVLNYFFNLYMI</sequence>
<dbReference type="AlphaFoldDB" id="F0X553"/>
<proteinExistence type="evidence at transcript level"/>
<dbReference type="EMBL" id="FX115621">
    <property type="protein sequence ID" value="BAJ77724.1"/>
    <property type="molecule type" value="mRNA"/>
</dbReference>